<dbReference type="GO" id="GO:0004518">
    <property type="term" value="F:nuclease activity"/>
    <property type="evidence" value="ECO:0007669"/>
    <property type="project" value="UniProtKB-KW"/>
</dbReference>
<dbReference type="InterPro" id="IPR012337">
    <property type="entry name" value="RNaseH-like_sf"/>
</dbReference>
<evidence type="ECO:0000256" key="3">
    <source>
        <dbReference type="ARBA" id="ARBA00022722"/>
    </source>
</evidence>
<dbReference type="HAMAP" id="MF_00651">
    <property type="entry name" value="Nuclease_YqgF"/>
    <property type="match status" value="1"/>
</dbReference>
<gene>
    <name evidence="7" type="ORF">EV698_1492</name>
</gene>
<evidence type="ECO:0000256" key="1">
    <source>
        <dbReference type="ARBA" id="ARBA00022490"/>
    </source>
</evidence>
<dbReference type="EC" id="3.1.-.-" evidence="5"/>
<dbReference type="Gene3D" id="3.30.420.140">
    <property type="entry name" value="YqgF/RNase H-like domain"/>
    <property type="match status" value="1"/>
</dbReference>
<dbReference type="Proteomes" id="UP000292298">
    <property type="component" value="Unassembled WGS sequence"/>
</dbReference>
<accession>A0A4Q8D1S1</accession>
<dbReference type="Pfam" id="PF03652">
    <property type="entry name" value="RuvX"/>
    <property type="match status" value="1"/>
</dbReference>
<dbReference type="RefSeq" id="WP_130503459.1">
    <property type="nucleotide sequence ID" value="NZ_SHLI01000001.1"/>
</dbReference>
<dbReference type="SUPFAM" id="SSF53098">
    <property type="entry name" value="Ribonuclease H-like"/>
    <property type="match status" value="1"/>
</dbReference>
<evidence type="ECO:0000259" key="6">
    <source>
        <dbReference type="SMART" id="SM00732"/>
    </source>
</evidence>
<name>A0A4Q8D1S1_9GAMM</name>
<sequence>MSSGTYLGFDAGSKRLGIAAGEAITGNARALEVFECHEGTPDWSRLESLIREWRPTALVVGIPRHADGSASHSTRLAERFAGELARRTGCSVHRIDEHLSSHEARSDLRQRGRPAKVIDAEAARIILETWLSEQTP</sequence>
<dbReference type="GO" id="GO:0000967">
    <property type="term" value="P:rRNA 5'-end processing"/>
    <property type="evidence" value="ECO:0007669"/>
    <property type="project" value="UniProtKB-UniRule"/>
</dbReference>
<comment type="subcellular location">
    <subcellularLocation>
        <location evidence="5">Cytoplasm</location>
    </subcellularLocation>
</comment>
<evidence type="ECO:0000256" key="5">
    <source>
        <dbReference type="HAMAP-Rule" id="MF_00651"/>
    </source>
</evidence>
<keyword evidence="2 5" id="KW-0690">Ribosome biogenesis</keyword>
<protein>
    <recommendedName>
        <fullName evidence="5">Putative pre-16S rRNA nuclease</fullName>
        <ecNumber evidence="5">3.1.-.-</ecNumber>
    </recommendedName>
</protein>
<dbReference type="CDD" id="cd16964">
    <property type="entry name" value="YqgF"/>
    <property type="match status" value="1"/>
</dbReference>
<comment type="function">
    <text evidence="5">Could be a nuclease involved in processing of the 5'-end of pre-16S rRNA.</text>
</comment>
<dbReference type="PANTHER" id="PTHR33317">
    <property type="entry name" value="POLYNUCLEOTIDYL TRANSFERASE, RIBONUCLEASE H-LIKE SUPERFAMILY PROTEIN"/>
    <property type="match status" value="1"/>
</dbReference>
<keyword evidence="1 5" id="KW-0963">Cytoplasm</keyword>
<dbReference type="EMBL" id="SHLI01000001">
    <property type="protein sequence ID" value="RZU99210.1"/>
    <property type="molecule type" value="Genomic_DNA"/>
</dbReference>
<keyword evidence="3 5" id="KW-0540">Nuclease</keyword>
<keyword evidence="4 5" id="KW-0378">Hydrolase</keyword>
<organism evidence="7 8">
    <name type="scientific">Spiribacter vilamensis</name>
    <dbReference type="NCBI Taxonomy" id="531306"/>
    <lineage>
        <taxon>Bacteria</taxon>
        <taxon>Pseudomonadati</taxon>
        <taxon>Pseudomonadota</taxon>
        <taxon>Gammaproteobacteria</taxon>
        <taxon>Chromatiales</taxon>
        <taxon>Ectothiorhodospiraceae</taxon>
        <taxon>Spiribacter</taxon>
    </lineage>
</organism>
<dbReference type="GO" id="GO:0016788">
    <property type="term" value="F:hydrolase activity, acting on ester bonds"/>
    <property type="evidence" value="ECO:0007669"/>
    <property type="project" value="UniProtKB-UniRule"/>
</dbReference>
<evidence type="ECO:0000313" key="8">
    <source>
        <dbReference type="Proteomes" id="UP000292298"/>
    </source>
</evidence>
<dbReference type="NCBIfam" id="TIGR00250">
    <property type="entry name" value="RNAse_H_YqgF"/>
    <property type="match status" value="1"/>
</dbReference>
<dbReference type="InterPro" id="IPR037027">
    <property type="entry name" value="YqgF/RNaseH-like_dom_sf"/>
</dbReference>
<evidence type="ECO:0000256" key="4">
    <source>
        <dbReference type="ARBA" id="ARBA00022801"/>
    </source>
</evidence>
<evidence type="ECO:0000313" key="7">
    <source>
        <dbReference type="EMBL" id="RZU99210.1"/>
    </source>
</evidence>
<dbReference type="InterPro" id="IPR005227">
    <property type="entry name" value="YqgF"/>
</dbReference>
<dbReference type="OrthoDB" id="9796140at2"/>
<dbReference type="InterPro" id="IPR006641">
    <property type="entry name" value="YqgF/RNaseH-like_dom"/>
</dbReference>
<feature type="domain" description="YqgF/RNase H-like" evidence="6">
    <location>
        <begin position="4"/>
        <end position="104"/>
    </location>
</feature>
<dbReference type="GO" id="GO:0005829">
    <property type="term" value="C:cytosol"/>
    <property type="evidence" value="ECO:0007669"/>
    <property type="project" value="TreeGrafter"/>
</dbReference>
<dbReference type="AlphaFoldDB" id="A0A4Q8D1S1"/>
<comment type="caution">
    <text evidence="7">The sequence shown here is derived from an EMBL/GenBank/DDBJ whole genome shotgun (WGS) entry which is preliminary data.</text>
</comment>
<evidence type="ECO:0000256" key="2">
    <source>
        <dbReference type="ARBA" id="ARBA00022517"/>
    </source>
</evidence>
<keyword evidence="8" id="KW-1185">Reference proteome</keyword>
<proteinExistence type="inferred from homology"/>
<dbReference type="PANTHER" id="PTHR33317:SF4">
    <property type="entry name" value="POLYNUCLEOTIDYL TRANSFERASE, RIBONUCLEASE H-LIKE SUPERFAMILY PROTEIN"/>
    <property type="match status" value="1"/>
</dbReference>
<dbReference type="SMART" id="SM00732">
    <property type="entry name" value="YqgFc"/>
    <property type="match status" value="1"/>
</dbReference>
<comment type="similarity">
    <text evidence="5">Belongs to the YqgF HJR family.</text>
</comment>
<reference evidence="7 8" key="1">
    <citation type="submission" date="2019-02" db="EMBL/GenBank/DDBJ databases">
        <title>Genomic Encyclopedia of Type Strains, Phase IV (KMG-IV): sequencing the most valuable type-strain genomes for metagenomic binning, comparative biology and taxonomic classification.</title>
        <authorList>
            <person name="Goeker M."/>
        </authorList>
    </citation>
    <scope>NUCLEOTIDE SEQUENCE [LARGE SCALE GENOMIC DNA]</scope>
    <source>
        <strain evidence="7 8">DSM 21056</strain>
    </source>
</reference>